<keyword evidence="1" id="KW-0812">Transmembrane</keyword>
<keyword evidence="1" id="KW-0472">Membrane</keyword>
<dbReference type="AlphaFoldDB" id="A0A6H5G030"/>
<keyword evidence="1" id="KW-1133">Transmembrane helix</keyword>
<gene>
    <name evidence="2" type="ORF">NTEN_LOCUS1729</name>
</gene>
<evidence type="ECO:0000313" key="3">
    <source>
        <dbReference type="Proteomes" id="UP000479000"/>
    </source>
</evidence>
<feature type="transmembrane region" description="Helical" evidence="1">
    <location>
        <begin position="40"/>
        <end position="60"/>
    </location>
</feature>
<reference evidence="2 3" key="1">
    <citation type="submission" date="2020-02" db="EMBL/GenBank/DDBJ databases">
        <authorList>
            <person name="Ferguson B K."/>
        </authorList>
    </citation>
    <scope>NUCLEOTIDE SEQUENCE [LARGE SCALE GENOMIC DNA]</scope>
</reference>
<evidence type="ECO:0000313" key="2">
    <source>
        <dbReference type="EMBL" id="CAA9994913.1"/>
    </source>
</evidence>
<accession>A0A6H5G030</accession>
<keyword evidence="3" id="KW-1185">Reference proteome</keyword>
<organism evidence="2 3">
    <name type="scientific">Nesidiocoris tenuis</name>
    <dbReference type="NCBI Taxonomy" id="355587"/>
    <lineage>
        <taxon>Eukaryota</taxon>
        <taxon>Metazoa</taxon>
        <taxon>Ecdysozoa</taxon>
        <taxon>Arthropoda</taxon>
        <taxon>Hexapoda</taxon>
        <taxon>Insecta</taxon>
        <taxon>Pterygota</taxon>
        <taxon>Neoptera</taxon>
        <taxon>Paraneoptera</taxon>
        <taxon>Hemiptera</taxon>
        <taxon>Heteroptera</taxon>
        <taxon>Panheteroptera</taxon>
        <taxon>Cimicomorpha</taxon>
        <taxon>Miridae</taxon>
        <taxon>Dicyphina</taxon>
        <taxon>Nesidiocoris</taxon>
    </lineage>
</organism>
<sequence length="226" mass="25334">MKRACVMICQYSIPALDSRNTTLLSDGARRRVRRSPSHMTMRYCVAMLALVSISSSIHRWQWNSRLRGNLGRMITTEVNQVHTFAFSSPRDPGNSNTFLLSSNFSTKRIHGKIAVIRTSGKGSPIISYSSEEGSTAWWSNYHMSWVGTTGSRTVGGRRKQTRPIGSTRRVFTTRIICLLSADAAVIKLCALSPLKKITGRMMLVRVHSSVVKNGYKTFNYQDQPIS</sequence>
<protein>
    <submittedName>
        <fullName evidence="2">Uncharacterized protein</fullName>
    </submittedName>
</protein>
<dbReference type="EMBL" id="CADCXU010002808">
    <property type="protein sequence ID" value="CAA9994913.1"/>
    <property type="molecule type" value="Genomic_DNA"/>
</dbReference>
<name>A0A6H5G030_9HEMI</name>
<evidence type="ECO:0000256" key="1">
    <source>
        <dbReference type="SAM" id="Phobius"/>
    </source>
</evidence>
<proteinExistence type="predicted"/>
<dbReference type="Proteomes" id="UP000479000">
    <property type="component" value="Unassembled WGS sequence"/>
</dbReference>